<gene>
    <name evidence="1" type="ORF">O1611_g7416</name>
</gene>
<evidence type="ECO:0000313" key="1">
    <source>
        <dbReference type="EMBL" id="KAJ8126222.1"/>
    </source>
</evidence>
<accession>A0ACC2JFY5</accession>
<proteinExistence type="predicted"/>
<organism evidence="1 2">
    <name type="scientific">Lasiodiplodia mahajangana</name>
    <dbReference type="NCBI Taxonomy" id="1108764"/>
    <lineage>
        <taxon>Eukaryota</taxon>
        <taxon>Fungi</taxon>
        <taxon>Dikarya</taxon>
        <taxon>Ascomycota</taxon>
        <taxon>Pezizomycotina</taxon>
        <taxon>Dothideomycetes</taxon>
        <taxon>Dothideomycetes incertae sedis</taxon>
        <taxon>Botryosphaeriales</taxon>
        <taxon>Botryosphaeriaceae</taxon>
        <taxon>Lasiodiplodia</taxon>
    </lineage>
</organism>
<comment type="caution">
    <text evidence="1">The sequence shown here is derived from an EMBL/GenBank/DDBJ whole genome shotgun (WGS) entry which is preliminary data.</text>
</comment>
<dbReference type="EMBL" id="JAPUUL010001961">
    <property type="protein sequence ID" value="KAJ8126222.1"/>
    <property type="molecule type" value="Genomic_DNA"/>
</dbReference>
<sequence length="354" mass="37096">MAGLAQAEEDSGTSTFAELTTTFTPPPECTSWYIDECTDTNCYAEAFPTGTGLCGDGSDATTSYACYPKVTSSTETVANGEFIRISEVATYSPGLYCPLGMSTATSIPLLDGVFCCPSGLTFQGGLDGGSCARTQTRGTFMQSSYCNRTTIAGPTGSLTTTISIYAMPLFLGGQKLLSSSSFSSTSALTTQQGTSTSTATPAPSRTTTPEVVASNSGPPIGLRLGLGIGIPLAVTSLLALLGGFWCIRRYRRKGAWKTQGYQRHSPQILTFGESMQEKPELEGSALQPSYAKAELDPSVTRVELEAPYEGNGAGIYVHKPELQATDGLPGRSALGTYVQTKGELEASTTIHTSA</sequence>
<keyword evidence="2" id="KW-1185">Reference proteome</keyword>
<dbReference type="Proteomes" id="UP001153332">
    <property type="component" value="Unassembled WGS sequence"/>
</dbReference>
<name>A0ACC2JFY5_9PEZI</name>
<evidence type="ECO:0000313" key="2">
    <source>
        <dbReference type="Proteomes" id="UP001153332"/>
    </source>
</evidence>
<protein>
    <submittedName>
        <fullName evidence="1">Uncharacterized protein</fullName>
    </submittedName>
</protein>
<reference evidence="1" key="1">
    <citation type="submission" date="2022-12" db="EMBL/GenBank/DDBJ databases">
        <title>Genome Sequence of Lasiodiplodia mahajangana.</title>
        <authorList>
            <person name="Buettner E."/>
        </authorList>
    </citation>
    <scope>NUCLEOTIDE SEQUENCE</scope>
    <source>
        <strain evidence="1">VT137</strain>
    </source>
</reference>